<sequence length="151" mass="17330">MFVWCIQKIKFDAKKTAFSAQRVRKYTKTNYTAGGLKLTEKQRMEVMAMVKGGECMVDEAMEAVLKHDKNVREALADKQDVDMKEGRKLNFTAHYKAADMSKLSAEQRMQVMNLVKDKKISVEQAMKEVLKGKELKFDERPELTARCCAIV</sequence>
<gene>
    <name evidence="1" type="ORF">LSP00402_LOCUS5954</name>
</gene>
<name>A0A7S2X8V5_9EUKA</name>
<evidence type="ECO:0000313" key="1">
    <source>
        <dbReference type="EMBL" id="CAD9755937.1"/>
    </source>
</evidence>
<proteinExistence type="predicted"/>
<organism evidence="1">
    <name type="scientific">Lotharella oceanica</name>
    <dbReference type="NCBI Taxonomy" id="641309"/>
    <lineage>
        <taxon>Eukaryota</taxon>
        <taxon>Sar</taxon>
        <taxon>Rhizaria</taxon>
        <taxon>Cercozoa</taxon>
        <taxon>Chlorarachniophyceae</taxon>
        <taxon>Lotharella</taxon>
    </lineage>
</organism>
<reference evidence="1" key="1">
    <citation type="submission" date="2021-01" db="EMBL/GenBank/DDBJ databases">
        <authorList>
            <person name="Corre E."/>
            <person name="Pelletier E."/>
            <person name="Niang G."/>
            <person name="Scheremetjew M."/>
            <person name="Finn R."/>
            <person name="Kale V."/>
            <person name="Holt S."/>
            <person name="Cochrane G."/>
            <person name="Meng A."/>
            <person name="Brown T."/>
            <person name="Cohen L."/>
        </authorList>
    </citation>
    <scope>NUCLEOTIDE SEQUENCE</scope>
    <source>
        <strain evidence="1">CCMP622</strain>
    </source>
</reference>
<dbReference type="AlphaFoldDB" id="A0A7S2X8V5"/>
<protein>
    <submittedName>
        <fullName evidence="1">Uncharacterized protein</fullName>
    </submittedName>
</protein>
<accession>A0A7S2X8V5</accession>
<dbReference type="EMBL" id="HBHP01009644">
    <property type="protein sequence ID" value="CAD9755937.1"/>
    <property type="molecule type" value="Transcribed_RNA"/>
</dbReference>